<protein>
    <submittedName>
        <fullName evidence="2">Uncharacterized protein</fullName>
    </submittedName>
</protein>
<dbReference type="EMBL" id="BJFL01000035">
    <property type="protein sequence ID" value="GDY33161.1"/>
    <property type="molecule type" value="Genomic_DNA"/>
</dbReference>
<evidence type="ECO:0000313" key="2">
    <source>
        <dbReference type="EMBL" id="GDY33161.1"/>
    </source>
</evidence>
<comment type="caution">
    <text evidence="2">The sequence shown here is derived from an EMBL/GenBank/DDBJ whole genome shotgun (WGS) entry which is preliminary data.</text>
</comment>
<dbReference type="AlphaFoldDB" id="A0A4D4J918"/>
<sequence length="74" mass="7929">MVVCEIGTSRASRGCDRPPASRSRRNASPNVSVMVDLFAEGPSSRKPPVANRGHDLREEIVVQGTEAAPAATRR</sequence>
<feature type="compositionally biased region" description="Low complexity" evidence="1">
    <location>
        <begin position="17"/>
        <end position="28"/>
    </location>
</feature>
<accession>A0A4D4J918</accession>
<evidence type="ECO:0000313" key="3">
    <source>
        <dbReference type="Proteomes" id="UP000298860"/>
    </source>
</evidence>
<keyword evidence="3" id="KW-1185">Reference proteome</keyword>
<feature type="region of interest" description="Disordered" evidence="1">
    <location>
        <begin position="1"/>
        <end position="28"/>
    </location>
</feature>
<organism evidence="2 3">
    <name type="scientific">Gandjariella thermophila</name>
    <dbReference type="NCBI Taxonomy" id="1931992"/>
    <lineage>
        <taxon>Bacteria</taxon>
        <taxon>Bacillati</taxon>
        <taxon>Actinomycetota</taxon>
        <taxon>Actinomycetes</taxon>
        <taxon>Pseudonocardiales</taxon>
        <taxon>Pseudonocardiaceae</taxon>
        <taxon>Gandjariella</taxon>
    </lineage>
</organism>
<gene>
    <name evidence="2" type="ORF">GTS_47940</name>
</gene>
<evidence type="ECO:0000256" key="1">
    <source>
        <dbReference type="SAM" id="MobiDB-lite"/>
    </source>
</evidence>
<name>A0A4D4J918_9PSEU</name>
<reference evidence="3" key="1">
    <citation type="submission" date="2019-04" db="EMBL/GenBank/DDBJ databases">
        <title>Draft genome sequence of Pseudonocardiaceae bacterium SL3-2-4.</title>
        <authorList>
            <person name="Ningsih F."/>
            <person name="Yokota A."/>
            <person name="Sakai Y."/>
            <person name="Nanatani K."/>
            <person name="Yabe S."/>
            <person name="Oetari A."/>
            <person name="Sjamsuridzal W."/>
        </authorList>
    </citation>
    <scope>NUCLEOTIDE SEQUENCE [LARGE SCALE GENOMIC DNA]</scope>
    <source>
        <strain evidence="3">SL3-2-4</strain>
    </source>
</reference>
<proteinExistence type="predicted"/>
<dbReference type="Proteomes" id="UP000298860">
    <property type="component" value="Unassembled WGS sequence"/>
</dbReference>